<evidence type="ECO:0000259" key="2">
    <source>
        <dbReference type="Pfam" id="PF03886"/>
    </source>
</evidence>
<keyword evidence="1" id="KW-0732">Signal</keyword>
<proteinExistence type="predicted"/>
<accession>A0ABN6H1Y3</accession>
<name>A0ABN6H1Y3_9BACT</name>
<evidence type="ECO:0000313" key="3">
    <source>
        <dbReference type="EMBL" id="BCX46374.1"/>
    </source>
</evidence>
<dbReference type="Proteomes" id="UP001374893">
    <property type="component" value="Chromosome"/>
</dbReference>
<keyword evidence="4" id="KW-1185">Reference proteome</keyword>
<feature type="chain" id="PRO_5045705195" evidence="1">
    <location>
        <begin position="23"/>
        <end position="185"/>
    </location>
</feature>
<dbReference type="Pfam" id="PF03886">
    <property type="entry name" value="ABC_trans_aux"/>
    <property type="match status" value="1"/>
</dbReference>
<feature type="signal peptide" evidence="1">
    <location>
        <begin position="1"/>
        <end position="22"/>
    </location>
</feature>
<evidence type="ECO:0000256" key="1">
    <source>
        <dbReference type="SAM" id="SignalP"/>
    </source>
</evidence>
<dbReference type="EMBL" id="AP024702">
    <property type="protein sequence ID" value="BCX46374.1"/>
    <property type="molecule type" value="Genomic_DNA"/>
</dbReference>
<keyword evidence="3" id="KW-0449">Lipoprotein</keyword>
<dbReference type="SUPFAM" id="SSF159594">
    <property type="entry name" value="XCC0632-like"/>
    <property type="match status" value="1"/>
</dbReference>
<gene>
    <name evidence="3" type="ORF">HAHE_02820</name>
</gene>
<reference evidence="3 4" key="1">
    <citation type="submission" date="2021-06" db="EMBL/GenBank/DDBJ databases">
        <title>Complete genome of Haloferula helveola possessing various polysaccharide degrading enzymes.</title>
        <authorList>
            <person name="Takami H."/>
            <person name="Huang C."/>
            <person name="Hamasaki K."/>
        </authorList>
    </citation>
    <scope>NUCLEOTIDE SEQUENCE [LARGE SCALE GENOMIC DNA]</scope>
    <source>
        <strain evidence="3 4">CN-1</strain>
    </source>
</reference>
<organism evidence="3 4">
    <name type="scientific">Haloferula helveola</name>
    <dbReference type="NCBI Taxonomy" id="490095"/>
    <lineage>
        <taxon>Bacteria</taxon>
        <taxon>Pseudomonadati</taxon>
        <taxon>Verrucomicrobiota</taxon>
        <taxon>Verrucomicrobiia</taxon>
        <taxon>Verrucomicrobiales</taxon>
        <taxon>Verrucomicrobiaceae</taxon>
        <taxon>Haloferula</taxon>
    </lineage>
</organism>
<feature type="domain" description="ABC-type transport auxiliary lipoprotein component" evidence="2">
    <location>
        <begin position="27"/>
        <end position="182"/>
    </location>
</feature>
<protein>
    <submittedName>
        <fullName evidence="3">Lipoprotein</fullName>
    </submittedName>
</protein>
<dbReference type="Gene3D" id="3.40.50.10610">
    <property type="entry name" value="ABC-type transport auxiliary lipoprotein component"/>
    <property type="match status" value="1"/>
</dbReference>
<dbReference type="InterPro" id="IPR005586">
    <property type="entry name" value="ABC_trans_aux"/>
</dbReference>
<evidence type="ECO:0000313" key="4">
    <source>
        <dbReference type="Proteomes" id="UP001374893"/>
    </source>
</evidence>
<sequence length="185" mass="19819">MVIGNCCALFIALGFLSACAPAKQYYLLTPEGPAPSGGGTGIGVGPVALAAYLDRPNMVFQQGGNQLALAESHRWAGDLEDNISSVVAANLGRRMNTGNVRSYPWADDSDLRYQISIDIRQLHGTPDGDAFIEAAWRVYSLPDRRMTTTKTWSGREPMQADGYDALAAAESRLLARLASQIAASL</sequence>